<accession>A0ABQ5BF35</accession>
<sequence length="417" mass="48938">MESEKYLEGQSMQRPPLFESDGFIYWKNRFKTYVKSKDLDPWHVIAYGDFPPIQNNPETNKDEIIPFEKQNDDLKKKLAKNNEAKIDTLLITHQGNSQVKDNKIDLLVQQYEQFTIPKEELIDNAFVRFNTIITSLKALDEGFSSKNYVKKFLRALHPKWRAKVTNIEESKNLTSLSLDELIENLKVYEVIIKKDSEMVKGKREQNRSLALKAKKESTDEDSSTFDSEDEEYAMAVRDFKKFFKRRGRFVIQPHDERKSSQRNKDDISGKSERKCFKYEDPNHLIRECPKLSRNYNQRAFVRGSWSDSDVDEEEKTKDKKCLMAKAYDELKSDSLQHAHAQSTKTFYKHQDSRIMKAQELKTKTSAQTLIYKIFLQIYQVYQGRLLASFQDDAKYEHVGQDTRSQGGKDNQDGRIKI</sequence>
<protein>
    <recommendedName>
        <fullName evidence="4">Zf-CCHC domain-containing protein/DUF4219 domain-containing protein/UBN2 domain-containing protein</fullName>
    </recommendedName>
</protein>
<organism evidence="2 3">
    <name type="scientific">Tanacetum coccineum</name>
    <dbReference type="NCBI Taxonomy" id="301880"/>
    <lineage>
        <taxon>Eukaryota</taxon>
        <taxon>Viridiplantae</taxon>
        <taxon>Streptophyta</taxon>
        <taxon>Embryophyta</taxon>
        <taxon>Tracheophyta</taxon>
        <taxon>Spermatophyta</taxon>
        <taxon>Magnoliopsida</taxon>
        <taxon>eudicotyledons</taxon>
        <taxon>Gunneridae</taxon>
        <taxon>Pentapetalae</taxon>
        <taxon>asterids</taxon>
        <taxon>campanulids</taxon>
        <taxon>Asterales</taxon>
        <taxon>Asteraceae</taxon>
        <taxon>Asteroideae</taxon>
        <taxon>Anthemideae</taxon>
        <taxon>Anthemidinae</taxon>
        <taxon>Tanacetum</taxon>
    </lineage>
</organism>
<dbReference type="Pfam" id="PF14223">
    <property type="entry name" value="Retrotran_gag_2"/>
    <property type="match status" value="1"/>
</dbReference>
<reference evidence="2" key="2">
    <citation type="submission" date="2022-01" db="EMBL/GenBank/DDBJ databases">
        <authorList>
            <person name="Yamashiro T."/>
            <person name="Shiraishi A."/>
            <person name="Satake H."/>
            <person name="Nakayama K."/>
        </authorList>
    </citation>
    <scope>NUCLEOTIDE SEQUENCE</scope>
</reference>
<proteinExistence type="predicted"/>
<evidence type="ECO:0008006" key="4">
    <source>
        <dbReference type="Google" id="ProtNLM"/>
    </source>
</evidence>
<dbReference type="PANTHER" id="PTHR34676">
    <property type="entry name" value="DUF4219 DOMAIN-CONTAINING PROTEIN-RELATED"/>
    <property type="match status" value="1"/>
</dbReference>
<name>A0ABQ5BF35_9ASTR</name>
<feature type="region of interest" description="Disordered" evidence="1">
    <location>
        <begin position="398"/>
        <end position="417"/>
    </location>
</feature>
<comment type="caution">
    <text evidence="2">The sequence shown here is derived from an EMBL/GenBank/DDBJ whole genome shotgun (WGS) entry which is preliminary data.</text>
</comment>
<dbReference type="Proteomes" id="UP001151760">
    <property type="component" value="Unassembled WGS sequence"/>
</dbReference>
<dbReference type="PANTHER" id="PTHR34676:SF17">
    <property type="entry name" value="OS06G0684500 PROTEIN"/>
    <property type="match status" value="1"/>
</dbReference>
<evidence type="ECO:0000313" key="3">
    <source>
        <dbReference type="Proteomes" id="UP001151760"/>
    </source>
</evidence>
<reference evidence="2" key="1">
    <citation type="journal article" date="2022" name="Int. J. Mol. Sci.">
        <title>Draft Genome of Tanacetum Coccineum: Genomic Comparison of Closely Related Tanacetum-Family Plants.</title>
        <authorList>
            <person name="Yamashiro T."/>
            <person name="Shiraishi A."/>
            <person name="Nakayama K."/>
            <person name="Satake H."/>
        </authorList>
    </citation>
    <scope>NUCLEOTIDE SEQUENCE</scope>
</reference>
<evidence type="ECO:0000256" key="1">
    <source>
        <dbReference type="SAM" id="MobiDB-lite"/>
    </source>
</evidence>
<dbReference type="EMBL" id="BQNB010013232">
    <property type="protein sequence ID" value="GJT13460.1"/>
    <property type="molecule type" value="Genomic_DNA"/>
</dbReference>
<evidence type="ECO:0000313" key="2">
    <source>
        <dbReference type="EMBL" id="GJT13460.1"/>
    </source>
</evidence>
<gene>
    <name evidence="2" type="ORF">Tco_0860502</name>
</gene>
<keyword evidence="3" id="KW-1185">Reference proteome</keyword>